<keyword evidence="2" id="KW-0964">Secreted</keyword>
<keyword evidence="6" id="KW-0094">Blood coagulation</keyword>
<dbReference type="GO" id="GO:0051258">
    <property type="term" value="P:protein polymerization"/>
    <property type="evidence" value="ECO:0007669"/>
    <property type="project" value="InterPro"/>
</dbReference>
<evidence type="ECO:0000256" key="7">
    <source>
        <dbReference type="ARBA" id="ARBA00023157"/>
    </source>
</evidence>
<comment type="subunit">
    <text evidence="8">Heterohexamer; disulfide linked. Contains 2 sets of 3 non-identical chains (alpha, beta and gamma). The 2 heterotrimers are in head to head conformation with the N-termini in a small central domain.</text>
</comment>
<evidence type="ECO:0000256" key="5">
    <source>
        <dbReference type="ARBA" id="ARBA00023054"/>
    </source>
</evidence>
<dbReference type="GO" id="GO:0005201">
    <property type="term" value="F:extracellular matrix structural constituent"/>
    <property type="evidence" value="ECO:0007669"/>
    <property type="project" value="TreeGrafter"/>
</dbReference>
<dbReference type="InterPro" id="IPR037579">
    <property type="entry name" value="FIB_ANG-like"/>
</dbReference>
<sequence length="533" mass="60533">MKTLAVLTCLLAAALTQATVVDPRGARPVVHGTRDNKCATQREWPFCVDDDWNSKCPSGCRIQGLMDKNDHELLKKIEKIRNLLDQNKAKHRSTDQVSRQTYDYLREKLTIDSGNDNNYYDLAQNLRQRITDMKIRIDRQMKVLSALKDRIKDQVNVMQRLETDIDIKLRSCKGSCGGHTEYEVDRESYESLDKQVQQLEANSVQNIESVGTLYVMKSRKLKDVTVDSIYKSKDVGAQQKEDLFPQVNTVQFVLEEEGSSSSPATISKVPVCLRFQQQEQDGRQHPSGVFRNHQCSLKPHAPLCSDDDWVSKCPSGCRLQGLISQLETDVDRKLQKVCKTAKLQKDRSEKSMSVMADVYSSRRRVIVSRYVSELKFVERADVLTRNLTFLRKQSAALAQKLNDLSGHVEEQVEELYRTEVDLDMKLRTCRGTCRVALPFSADHHGFESLQTDLKVTAQRVRQKHEAAAPPMKTPQIKLQPSDVGPVPSVEYRTIPAVRTELLNLFEDVGVNQLVLELNESAELHTLSSAEPET</sequence>
<evidence type="ECO:0000256" key="6">
    <source>
        <dbReference type="ARBA" id="ARBA00023084"/>
    </source>
</evidence>
<protein>
    <submittedName>
        <fullName evidence="13">Fibrinogen alpha chain</fullName>
    </submittedName>
</protein>
<name>A0A3Q3B7W8_KRYMA</name>
<organism evidence="13 14">
    <name type="scientific">Kryptolebias marmoratus</name>
    <name type="common">Mangrove killifish</name>
    <name type="synonym">Rivulus marmoratus</name>
    <dbReference type="NCBI Taxonomy" id="37003"/>
    <lineage>
        <taxon>Eukaryota</taxon>
        <taxon>Metazoa</taxon>
        <taxon>Chordata</taxon>
        <taxon>Craniata</taxon>
        <taxon>Vertebrata</taxon>
        <taxon>Euteleostomi</taxon>
        <taxon>Actinopterygii</taxon>
        <taxon>Neopterygii</taxon>
        <taxon>Teleostei</taxon>
        <taxon>Neoteleostei</taxon>
        <taxon>Acanthomorphata</taxon>
        <taxon>Ovalentaria</taxon>
        <taxon>Atherinomorphae</taxon>
        <taxon>Cyprinodontiformes</taxon>
        <taxon>Rivulidae</taxon>
        <taxon>Kryptolebias</taxon>
    </lineage>
</organism>
<keyword evidence="14" id="KW-1185">Reference proteome</keyword>
<feature type="chain" id="PRO_5018564500" evidence="11">
    <location>
        <begin position="19"/>
        <end position="533"/>
    </location>
</feature>
<reference evidence="13" key="1">
    <citation type="submission" date="2025-08" db="UniProtKB">
        <authorList>
            <consortium name="Ensembl"/>
        </authorList>
    </citation>
    <scope>IDENTIFICATION</scope>
</reference>
<keyword evidence="5 9" id="KW-0175">Coiled coil</keyword>
<evidence type="ECO:0000256" key="10">
    <source>
        <dbReference type="SAM" id="MobiDB-lite"/>
    </source>
</evidence>
<feature type="signal peptide" evidence="11">
    <location>
        <begin position="1"/>
        <end position="18"/>
    </location>
</feature>
<accession>A0A3Q3B7W8</accession>
<dbReference type="SUPFAM" id="SSF58010">
    <property type="entry name" value="Fibrinogen coiled-coil and central regions"/>
    <property type="match status" value="2"/>
</dbReference>
<keyword evidence="3" id="KW-0356">Hemostasis</keyword>
<evidence type="ECO:0000256" key="8">
    <source>
        <dbReference type="ARBA" id="ARBA00025974"/>
    </source>
</evidence>
<dbReference type="InterPro" id="IPR012290">
    <property type="entry name" value="Fibrinogen_a/b/g_coil_dom"/>
</dbReference>
<evidence type="ECO:0000256" key="4">
    <source>
        <dbReference type="ARBA" id="ARBA00022729"/>
    </source>
</evidence>
<feature type="region of interest" description="Disordered" evidence="10">
    <location>
        <begin position="465"/>
        <end position="484"/>
    </location>
</feature>
<dbReference type="SMART" id="SM01212">
    <property type="entry name" value="Fib_alpha"/>
    <property type="match status" value="2"/>
</dbReference>
<evidence type="ECO:0000313" key="14">
    <source>
        <dbReference type="Proteomes" id="UP000264800"/>
    </source>
</evidence>
<proteinExistence type="predicted"/>
<dbReference type="GO" id="GO:0042730">
    <property type="term" value="P:fibrinolysis"/>
    <property type="evidence" value="ECO:0007669"/>
    <property type="project" value="TreeGrafter"/>
</dbReference>
<evidence type="ECO:0000256" key="3">
    <source>
        <dbReference type="ARBA" id="ARBA00022696"/>
    </source>
</evidence>
<dbReference type="GO" id="GO:0034116">
    <property type="term" value="P:positive regulation of heterotypic cell-cell adhesion"/>
    <property type="evidence" value="ECO:0007669"/>
    <property type="project" value="TreeGrafter"/>
</dbReference>
<evidence type="ECO:0000313" key="13">
    <source>
        <dbReference type="Ensembl" id="ENSKMAP00000020459.1"/>
    </source>
</evidence>
<feature type="domain" description="Fibrinogen alpha/beta/gamma chain coiled coil" evidence="12">
    <location>
        <begin position="40"/>
        <end position="184"/>
    </location>
</feature>
<dbReference type="GO" id="GO:0005102">
    <property type="term" value="F:signaling receptor binding"/>
    <property type="evidence" value="ECO:0007669"/>
    <property type="project" value="InterPro"/>
</dbReference>
<dbReference type="GO" id="GO:0030674">
    <property type="term" value="F:protein-macromolecule adaptor activity"/>
    <property type="evidence" value="ECO:0007669"/>
    <property type="project" value="TreeGrafter"/>
</dbReference>
<keyword evidence="7" id="KW-1015">Disulfide bond</keyword>
<evidence type="ECO:0000256" key="11">
    <source>
        <dbReference type="SAM" id="SignalP"/>
    </source>
</evidence>
<keyword evidence="4 11" id="KW-0732">Signal</keyword>
<dbReference type="Ensembl" id="ENSKMAT00000020727.1">
    <property type="protein sequence ID" value="ENSKMAP00000020459.1"/>
    <property type="gene ID" value="ENSKMAG00000015203.1"/>
</dbReference>
<evidence type="ECO:0000256" key="9">
    <source>
        <dbReference type="SAM" id="Coils"/>
    </source>
</evidence>
<feature type="coiled-coil region" evidence="9">
    <location>
        <begin position="144"/>
        <end position="202"/>
    </location>
</feature>
<dbReference type="Proteomes" id="UP000264800">
    <property type="component" value="Unplaced"/>
</dbReference>
<comment type="subcellular location">
    <subcellularLocation>
        <location evidence="1">Secreted</location>
    </subcellularLocation>
</comment>
<reference evidence="13" key="2">
    <citation type="submission" date="2025-09" db="UniProtKB">
        <authorList>
            <consortium name="Ensembl"/>
        </authorList>
    </citation>
    <scope>IDENTIFICATION</scope>
</reference>
<dbReference type="PANTHER" id="PTHR47221:SF6">
    <property type="entry name" value="FIBRINOGEN ALPHA CHAIN"/>
    <property type="match status" value="1"/>
</dbReference>
<dbReference type="GO" id="GO:0005577">
    <property type="term" value="C:fibrinogen complex"/>
    <property type="evidence" value="ECO:0007669"/>
    <property type="project" value="InterPro"/>
</dbReference>
<dbReference type="Pfam" id="PF08702">
    <property type="entry name" value="Fib_alpha"/>
    <property type="match status" value="2"/>
</dbReference>
<dbReference type="Gene3D" id="1.20.5.50">
    <property type="match status" value="2"/>
</dbReference>
<dbReference type="PANTHER" id="PTHR47221">
    <property type="entry name" value="FIBRINOGEN ALPHA CHAIN"/>
    <property type="match status" value="1"/>
</dbReference>
<dbReference type="GeneTree" id="ENSGT00940000157467"/>
<evidence type="ECO:0000256" key="1">
    <source>
        <dbReference type="ARBA" id="ARBA00004613"/>
    </source>
</evidence>
<feature type="domain" description="Fibrinogen alpha/beta/gamma chain coiled coil" evidence="12">
    <location>
        <begin position="297"/>
        <end position="441"/>
    </location>
</feature>
<dbReference type="GO" id="GO:0070527">
    <property type="term" value="P:platelet aggregation"/>
    <property type="evidence" value="ECO:0007669"/>
    <property type="project" value="TreeGrafter"/>
</dbReference>
<dbReference type="GO" id="GO:0072377">
    <property type="term" value="P:blood coagulation, common pathway"/>
    <property type="evidence" value="ECO:0007669"/>
    <property type="project" value="TreeGrafter"/>
</dbReference>
<evidence type="ECO:0000259" key="12">
    <source>
        <dbReference type="SMART" id="SM01212"/>
    </source>
</evidence>
<dbReference type="AlphaFoldDB" id="A0A3Q3B7W8"/>
<evidence type="ECO:0000256" key="2">
    <source>
        <dbReference type="ARBA" id="ARBA00022525"/>
    </source>
</evidence>